<dbReference type="EMBL" id="CP036316">
    <property type="protein sequence ID" value="QDT64768.1"/>
    <property type="molecule type" value="Genomic_DNA"/>
</dbReference>
<keyword evidence="2" id="KW-1185">Reference proteome</keyword>
<dbReference type="AlphaFoldDB" id="A0A517T8T7"/>
<protein>
    <submittedName>
        <fullName evidence="1">Uncharacterized protein</fullName>
    </submittedName>
</protein>
<dbReference type="Proteomes" id="UP000319976">
    <property type="component" value="Chromosome"/>
</dbReference>
<dbReference type="KEGG" id="chya:V22_20090"/>
<gene>
    <name evidence="1" type="ORF">V22_20090</name>
</gene>
<organism evidence="1 2">
    <name type="scientific">Calycomorphotria hydatis</name>
    <dbReference type="NCBI Taxonomy" id="2528027"/>
    <lineage>
        <taxon>Bacteria</taxon>
        <taxon>Pseudomonadati</taxon>
        <taxon>Planctomycetota</taxon>
        <taxon>Planctomycetia</taxon>
        <taxon>Planctomycetales</taxon>
        <taxon>Planctomycetaceae</taxon>
        <taxon>Calycomorphotria</taxon>
    </lineage>
</organism>
<evidence type="ECO:0000313" key="1">
    <source>
        <dbReference type="EMBL" id="QDT64768.1"/>
    </source>
</evidence>
<evidence type="ECO:0000313" key="2">
    <source>
        <dbReference type="Proteomes" id="UP000319976"/>
    </source>
</evidence>
<proteinExistence type="predicted"/>
<accession>A0A517T8T7</accession>
<sequence length="34" mass="4011">MDFSNIDPKDLPERRPEMSEAQWVIEVLRGLPLK</sequence>
<reference evidence="1 2" key="1">
    <citation type="submission" date="2019-02" db="EMBL/GenBank/DDBJ databases">
        <title>Deep-cultivation of Planctomycetes and their phenomic and genomic characterization uncovers novel biology.</title>
        <authorList>
            <person name="Wiegand S."/>
            <person name="Jogler M."/>
            <person name="Boedeker C."/>
            <person name="Pinto D."/>
            <person name="Vollmers J."/>
            <person name="Rivas-Marin E."/>
            <person name="Kohn T."/>
            <person name="Peeters S.H."/>
            <person name="Heuer A."/>
            <person name="Rast P."/>
            <person name="Oberbeckmann S."/>
            <person name="Bunk B."/>
            <person name="Jeske O."/>
            <person name="Meyerdierks A."/>
            <person name="Storesund J.E."/>
            <person name="Kallscheuer N."/>
            <person name="Luecker S."/>
            <person name="Lage O.M."/>
            <person name="Pohl T."/>
            <person name="Merkel B.J."/>
            <person name="Hornburger P."/>
            <person name="Mueller R.-W."/>
            <person name="Bruemmer F."/>
            <person name="Labrenz M."/>
            <person name="Spormann A.M."/>
            <person name="Op den Camp H."/>
            <person name="Overmann J."/>
            <person name="Amann R."/>
            <person name="Jetten M.S.M."/>
            <person name="Mascher T."/>
            <person name="Medema M.H."/>
            <person name="Devos D.P."/>
            <person name="Kaster A.-K."/>
            <person name="Ovreas L."/>
            <person name="Rohde M."/>
            <person name="Galperin M.Y."/>
            <person name="Jogler C."/>
        </authorList>
    </citation>
    <scope>NUCLEOTIDE SEQUENCE [LARGE SCALE GENOMIC DNA]</scope>
    <source>
        <strain evidence="1 2">V22</strain>
    </source>
</reference>
<name>A0A517T8T7_9PLAN</name>